<dbReference type="InterPro" id="IPR036427">
    <property type="entry name" value="Bromodomain-like_sf"/>
</dbReference>
<accession>A0A9P1EC69</accession>
<evidence type="ECO:0008006" key="8">
    <source>
        <dbReference type="Google" id="ProtNLM"/>
    </source>
</evidence>
<dbReference type="PROSITE" id="PS50014">
    <property type="entry name" value="BROMODOMAIN_2"/>
    <property type="match status" value="1"/>
</dbReference>
<dbReference type="InterPro" id="IPR001487">
    <property type="entry name" value="Bromodomain"/>
</dbReference>
<feature type="compositionally biased region" description="Basic and acidic residues" evidence="3">
    <location>
        <begin position="546"/>
        <end position="566"/>
    </location>
</feature>
<feature type="domain" description="Bromo" evidence="4">
    <location>
        <begin position="326"/>
        <end position="389"/>
    </location>
</feature>
<feature type="region of interest" description="Disordered" evidence="3">
    <location>
        <begin position="127"/>
        <end position="315"/>
    </location>
</feature>
<dbReference type="SUPFAM" id="SSF46689">
    <property type="entry name" value="Homeodomain-like"/>
    <property type="match status" value="1"/>
</dbReference>
<dbReference type="SMART" id="SM00717">
    <property type="entry name" value="SANT"/>
    <property type="match status" value="1"/>
</dbReference>
<proteinExistence type="predicted"/>
<keyword evidence="7" id="KW-1185">Reference proteome</keyword>
<dbReference type="InterPro" id="IPR009057">
    <property type="entry name" value="Homeodomain-like_sf"/>
</dbReference>
<evidence type="ECO:0000256" key="3">
    <source>
        <dbReference type="SAM" id="MobiDB-lite"/>
    </source>
</evidence>
<feature type="compositionally biased region" description="Basic and acidic residues" evidence="3">
    <location>
        <begin position="235"/>
        <end position="256"/>
    </location>
</feature>
<evidence type="ECO:0000256" key="2">
    <source>
        <dbReference type="PROSITE-ProRule" id="PRU00035"/>
    </source>
</evidence>
<dbReference type="CDD" id="cd04369">
    <property type="entry name" value="Bromodomain"/>
    <property type="match status" value="1"/>
</dbReference>
<keyword evidence="1 2" id="KW-0103">Bromodomain</keyword>
<feature type="region of interest" description="Disordered" evidence="3">
    <location>
        <begin position="412"/>
        <end position="644"/>
    </location>
</feature>
<feature type="compositionally biased region" description="Pro residues" evidence="3">
    <location>
        <begin position="420"/>
        <end position="438"/>
    </location>
</feature>
<feature type="compositionally biased region" description="Basic and acidic residues" evidence="3">
    <location>
        <begin position="127"/>
        <end position="142"/>
    </location>
</feature>
<feature type="compositionally biased region" description="Basic and acidic residues" evidence="3">
    <location>
        <begin position="305"/>
        <end position="315"/>
    </location>
</feature>
<dbReference type="CDD" id="cd00167">
    <property type="entry name" value="SANT"/>
    <property type="match status" value="1"/>
</dbReference>
<dbReference type="GO" id="GO:0000976">
    <property type="term" value="F:transcription cis-regulatory region binding"/>
    <property type="evidence" value="ECO:0007669"/>
    <property type="project" value="UniProtKB-ARBA"/>
</dbReference>
<evidence type="ECO:0000259" key="4">
    <source>
        <dbReference type="PROSITE" id="PS50014"/>
    </source>
</evidence>
<dbReference type="InterPro" id="IPR001005">
    <property type="entry name" value="SANT/Myb"/>
</dbReference>
<reference evidence="6" key="1">
    <citation type="submission" date="2022-07" db="EMBL/GenBank/DDBJ databases">
        <authorList>
            <person name="Macas J."/>
            <person name="Novak P."/>
            <person name="Neumann P."/>
        </authorList>
    </citation>
    <scope>NUCLEOTIDE SEQUENCE</scope>
</reference>
<dbReference type="Pfam" id="PF00439">
    <property type="entry name" value="Bromodomain"/>
    <property type="match status" value="1"/>
</dbReference>
<dbReference type="Gene3D" id="1.10.10.60">
    <property type="entry name" value="Homeodomain-like"/>
    <property type="match status" value="1"/>
</dbReference>
<feature type="compositionally biased region" description="Basic and acidic residues" evidence="3">
    <location>
        <begin position="500"/>
        <end position="510"/>
    </location>
</feature>
<feature type="domain" description="Myb-like" evidence="5">
    <location>
        <begin position="7"/>
        <end position="65"/>
    </location>
</feature>
<dbReference type="Pfam" id="PF00249">
    <property type="entry name" value="Myb_DNA-binding"/>
    <property type="match status" value="1"/>
</dbReference>
<gene>
    <name evidence="6" type="ORF">CEURO_LOCUS13363</name>
</gene>
<dbReference type="Proteomes" id="UP001152484">
    <property type="component" value="Unassembled WGS sequence"/>
</dbReference>
<evidence type="ECO:0000256" key="1">
    <source>
        <dbReference type="ARBA" id="ARBA00023117"/>
    </source>
</evidence>
<dbReference type="PANTHER" id="PTHR37888">
    <property type="entry name" value="DNA-BINDING BROMODOMAIN-CONTAINING PROTEIN"/>
    <property type="match status" value="1"/>
</dbReference>
<feature type="compositionally biased region" description="Polar residues" evidence="3">
    <location>
        <begin position="514"/>
        <end position="545"/>
    </location>
</feature>
<sequence length="644" mass="71552">MSKLMEEDGEKKGTWSTWEELLLAFAVKRHGLKDWDSVAMELRSRSSLPDLLTAQVCEDKYRGLHRRFMNSDDLAVYKDSGGDINAAATAVDIPWLENLRQLRVLELKQEVQRYDISIQTLQQTVKRMEEERDHSKDTRNDAVEPDLEEDRNETRSENVEMSGGDMETPAKASGRSVSVAESEHENRSFNESNSTEKWEAEEKIEPEPNEGGVVKPDPETKPVVNEDSCNASSNRCEESNRTEDGKSEIDLAEGGRDALGASKESSDVQSTATLTKKRRKRSDALGGGGREGGNVTEAAVLSSDTETKRESAVKSEPFDGLLDTIRSRKNASMFERRLDSQKTDRYNSMIRRHVDFETIHSRIDNGSYSGCPIKFYSDLLLLFNNAIIFFPVSSPERTAAAQLRRIVNKELRNNKISSPKPLPSLKPQPVPETGPEPGPKPEQEPEKSNPLIVKHKLTGPILVCRKRSSISGNKGSSSANKQENDKPSHNPKTSPPEEETQVKMRSKEKAATTGIRSMRSSTPKGRPTNPSTQPTSTKKSGGSNKLSEEEKTITVDKKRGAADFLKRIKKNSPAKEVAVDEGHGSSSRRVQLKRKAGPPPAANSPSKKTVGRPVKRGREAETAEKRGKEAKEDSSKRPLKRSKR</sequence>
<evidence type="ECO:0000313" key="6">
    <source>
        <dbReference type="EMBL" id="CAH9096313.1"/>
    </source>
</evidence>
<feature type="compositionally biased region" description="Basic and acidic residues" evidence="3">
    <location>
        <begin position="181"/>
        <end position="206"/>
    </location>
</feature>
<dbReference type="GO" id="GO:0010597">
    <property type="term" value="P:green leaf volatile biosynthetic process"/>
    <property type="evidence" value="ECO:0007669"/>
    <property type="project" value="UniProtKB-ARBA"/>
</dbReference>
<name>A0A9P1EC69_CUSEU</name>
<evidence type="ECO:0000313" key="7">
    <source>
        <dbReference type="Proteomes" id="UP001152484"/>
    </source>
</evidence>
<dbReference type="PROSITE" id="PS50090">
    <property type="entry name" value="MYB_LIKE"/>
    <property type="match status" value="1"/>
</dbReference>
<comment type="caution">
    <text evidence="6">The sequence shown here is derived from an EMBL/GenBank/DDBJ whole genome shotgun (WGS) entry which is preliminary data.</text>
</comment>
<dbReference type="PANTHER" id="PTHR37888:SF11">
    <property type="entry name" value="DNA-BINDING BROMODOMAIN-CONTAINING PROTEIN"/>
    <property type="match status" value="1"/>
</dbReference>
<dbReference type="AlphaFoldDB" id="A0A9P1EC69"/>
<dbReference type="OrthoDB" id="1742084at2759"/>
<dbReference type="SUPFAM" id="SSF47370">
    <property type="entry name" value="Bromodomain"/>
    <property type="match status" value="1"/>
</dbReference>
<feature type="compositionally biased region" description="Low complexity" evidence="3">
    <location>
        <begin position="469"/>
        <end position="478"/>
    </location>
</feature>
<evidence type="ECO:0000259" key="5">
    <source>
        <dbReference type="PROSITE" id="PS50090"/>
    </source>
</evidence>
<dbReference type="Gene3D" id="1.20.920.10">
    <property type="entry name" value="Bromodomain-like"/>
    <property type="match status" value="1"/>
</dbReference>
<feature type="compositionally biased region" description="Basic and acidic residues" evidence="3">
    <location>
        <begin position="616"/>
        <end position="636"/>
    </location>
</feature>
<dbReference type="EMBL" id="CAMAPE010000035">
    <property type="protein sequence ID" value="CAH9096313.1"/>
    <property type="molecule type" value="Genomic_DNA"/>
</dbReference>
<protein>
    <recommendedName>
        <fullName evidence="8">Bromo domain-containing protein</fullName>
    </recommendedName>
</protein>
<organism evidence="6 7">
    <name type="scientific">Cuscuta europaea</name>
    <name type="common">European dodder</name>
    <dbReference type="NCBI Taxonomy" id="41803"/>
    <lineage>
        <taxon>Eukaryota</taxon>
        <taxon>Viridiplantae</taxon>
        <taxon>Streptophyta</taxon>
        <taxon>Embryophyta</taxon>
        <taxon>Tracheophyta</taxon>
        <taxon>Spermatophyta</taxon>
        <taxon>Magnoliopsida</taxon>
        <taxon>eudicotyledons</taxon>
        <taxon>Gunneridae</taxon>
        <taxon>Pentapetalae</taxon>
        <taxon>asterids</taxon>
        <taxon>lamiids</taxon>
        <taxon>Solanales</taxon>
        <taxon>Convolvulaceae</taxon>
        <taxon>Cuscuteae</taxon>
        <taxon>Cuscuta</taxon>
        <taxon>Cuscuta subgen. Cuscuta</taxon>
    </lineage>
</organism>
<dbReference type="SMART" id="SM00297">
    <property type="entry name" value="BROMO"/>
    <property type="match status" value="1"/>
</dbReference>